<sequence length="313" mass="37268">MSNAEKTIEEINVFLEKSMLKTSKTTKEEVINYIEEKWREADDEKYNNYTAYIIINRMIQEYIWKKDFNNMMRWLEISDLHKASQNNALYIRNYYAGQCCLECGNEEKALEYFNLCYAENPDYIFSRAPFCYEFFNKHLENPRDLSQSEIREYESIDYPPLNLEYWQSFFDEKDEELSYEILDEDDDYAEEPTPEQQNGLDYLQENQKTILDNILNELLKKYPELQKIYDYSEKDKVDFMPDLKDIQGFASLLSPNCFYITSIIKDNYPYIGISFSCSWDDEHGLGIMTHKDRIIEIGGADTAFSSWAVEEDL</sequence>
<dbReference type="Proteomes" id="UP000186106">
    <property type="component" value="Unassembled WGS sequence"/>
</dbReference>
<evidence type="ECO:0000313" key="3">
    <source>
        <dbReference type="Proteomes" id="UP000186106"/>
    </source>
</evidence>
<dbReference type="STRING" id="112234.SAMN05421768_105256"/>
<dbReference type="RefSeq" id="WP_076354844.1">
    <property type="nucleotide sequence ID" value="NZ_CP033926.1"/>
</dbReference>
<evidence type="ECO:0000259" key="1">
    <source>
        <dbReference type="Pfam" id="PF22481"/>
    </source>
</evidence>
<name>A0A1N7IH97_9FLAO</name>
<protein>
    <recommendedName>
        <fullName evidence="1">DUF6985 domain-containing protein</fullName>
    </recommendedName>
</protein>
<evidence type="ECO:0000313" key="2">
    <source>
        <dbReference type="EMBL" id="SIS36412.1"/>
    </source>
</evidence>
<accession>A0A1N7IH97</accession>
<dbReference type="AlphaFoldDB" id="A0A1N7IH97"/>
<organism evidence="2 3">
    <name type="scientific">Chryseobacterium joostei</name>
    <dbReference type="NCBI Taxonomy" id="112234"/>
    <lineage>
        <taxon>Bacteria</taxon>
        <taxon>Pseudomonadati</taxon>
        <taxon>Bacteroidota</taxon>
        <taxon>Flavobacteriia</taxon>
        <taxon>Flavobacteriales</taxon>
        <taxon>Weeksellaceae</taxon>
        <taxon>Chryseobacterium group</taxon>
        <taxon>Chryseobacterium</taxon>
    </lineage>
</organism>
<dbReference type="InterPro" id="IPR054254">
    <property type="entry name" value="DUF6985"/>
</dbReference>
<feature type="domain" description="DUF6985" evidence="1">
    <location>
        <begin position="165"/>
        <end position="303"/>
    </location>
</feature>
<gene>
    <name evidence="2" type="ORF">SAMN05421768_105256</name>
</gene>
<proteinExistence type="predicted"/>
<dbReference type="Pfam" id="PF22481">
    <property type="entry name" value="DUF6985"/>
    <property type="match status" value="1"/>
</dbReference>
<dbReference type="EMBL" id="FTNZ01000005">
    <property type="protein sequence ID" value="SIS36412.1"/>
    <property type="molecule type" value="Genomic_DNA"/>
</dbReference>
<reference evidence="2 3" key="1">
    <citation type="submission" date="2017-01" db="EMBL/GenBank/DDBJ databases">
        <authorList>
            <person name="Mah S.A."/>
            <person name="Swanson W.J."/>
            <person name="Moy G.W."/>
            <person name="Vacquier V.D."/>
        </authorList>
    </citation>
    <scope>NUCLEOTIDE SEQUENCE [LARGE SCALE GENOMIC DNA]</scope>
    <source>
        <strain evidence="2 3">DSM 16927</strain>
    </source>
</reference>